<organism evidence="4 5">
    <name type="scientific">Paraburkholderia gardini</name>
    <dbReference type="NCBI Taxonomy" id="2823469"/>
    <lineage>
        <taxon>Bacteria</taxon>
        <taxon>Pseudomonadati</taxon>
        <taxon>Pseudomonadota</taxon>
        <taxon>Betaproteobacteria</taxon>
        <taxon>Burkholderiales</taxon>
        <taxon>Burkholderiaceae</taxon>
        <taxon>Paraburkholderia</taxon>
    </lineage>
</organism>
<gene>
    <name evidence="4" type="primary">mlhB</name>
    <name evidence="4" type="ORF">R54767_03726</name>
</gene>
<feature type="domain" description="Alpha/beta hydrolase fold-3" evidence="3">
    <location>
        <begin position="85"/>
        <end position="283"/>
    </location>
</feature>
<comment type="similarity">
    <text evidence="1">Belongs to the 'GDXG' lipolytic enzyme family.</text>
</comment>
<dbReference type="PANTHER" id="PTHR48081:SF30">
    <property type="entry name" value="ACETYL-HYDROLASE LIPR-RELATED"/>
    <property type="match status" value="1"/>
</dbReference>
<name>A0ABM8U707_9BURK</name>
<dbReference type="EC" id="3.1.1.83" evidence="4"/>
<dbReference type="InterPro" id="IPR050300">
    <property type="entry name" value="GDXG_lipolytic_enzyme"/>
</dbReference>
<proteinExistence type="inferred from homology"/>
<evidence type="ECO:0000256" key="1">
    <source>
        <dbReference type="ARBA" id="ARBA00010515"/>
    </source>
</evidence>
<evidence type="ECO:0000313" key="5">
    <source>
        <dbReference type="Proteomes" id="UP000789752"/>
    </source>
</evidence>
<dbReference type="InterPro" id="IPR029058">
    <property type="entry name" value="AB_hydrolase_fold"/>
</dbReference>
<dbReference type="PANTHER" id="PTHR48081">
    <property type="entry name" value="AB HYDROLASE SUPERFAMILY PROTEIN C4A8.06C"/>
    <property type="match status" value="1"/>
</dbReference>
<dbReference type="InterPro" id="IPR013094">
    <property type="entry name" value="AB_hydrolase_3"/>
</dbReference>
<comment type="caution">
    <text evidence="4">The sequence shown here is derived from an EMBL/GenBank/DDBJ whole genome shotgun (WGS) entry which is preliminary data.</text>
</comment>
<sequence>MTIENHSSLTEVRHGLREEDREAGISVLAGIQKHFSGFKGTMREAYDAMTAQTPIADNVDLESVDSEDAKGWWIRPESAPADRAILFLHGGAFMLGSAEAYRGFASQIAVRARVDTFVLDYPLAPEHPFPAAYDATVAALQWMARSGIREIALVGDSAGGGLALAALGADARGASNVPCIAAFSPWLDLALTGPSLLSDETYDPIFRRPVLANAAATYLGLADPTDGRASPLYSIPDHLPPIAFQAGTNELLLDDARRYGSKAAKQGATVQLEIFEGLHHVFQRSTQELASARYALDQIAGFISRHWTVA</sequence>
<dbReference type="GO" id="GO:0016787">
    <property type="term" value="F:hydrolase activity"/>
    <property type="evidence" value="ECO:0007669"/>
    <property type="project" value="UniProtKB-KW"/>
</dbReference>
<evidence type="ECO:0000259" key="3">
    <source>
        <dbReference type="Pfam" id="PF07859"/>
    </source>
</evidence>
<dbReference type="Gene3D" id="3.40.50.1820">
    <property type="entry name" value="alpha/beta hydrolase"/>
    <property type="match status" value="1"/>
</dbReference>
<dbReference type="Pfam" id="PF07859">
    <property type="entry name" value="Abhydrolase_3"/>
    <property type="match status" value="1"/>
</dbReference>
<dbReference type="Proteomes" id="UP000789752">
    <property type="component" value="Unassembled WGS sequence"/>
</dbReference>
<dbReference type="EMBL" id="CAJQYY010000022">
    <property type="protein sequence ID" value="CAG4910744.1"/>
    <property type="molecule type" value="Genomic_DNA"/>
</dbReference>
<protein>
    <submittedName>
        <fullName evidence="4">Monoterpene epsilon-lactone hydrolase</fullName>
        <ecNumber evidence="4">3.1.1.83</ecNumber>
    </submittedName>
</protein>
<keyword evidence="2 4" id="KW-0378">Hydrolase</keyword>
<accession>A0ABM8U707</accession>
<dbReference type="RefSeq" id="WP_228980946.1">
    <property type="nucleotide sequence ID" value="NZ_CAJQYY010000022.1"/>
</dbReference>
<evidence type="ECO:0000256" key="2">
    <source>
        <dbReference type="ARBA" id="ARBA00022801"/>
    </source>
</evidence>
<dbReference type="SUPFAM" id="SSF53474">
    <property type="entry name" value="alpha/beta-Hydrolases"/>
    <property type="match status" value="1"/>
</dbReference>
<reference evidence="4 5" key="1">
    <citation type="submission" date="2021-04" db="EMBL/GenBank/DDBJ databases">
        <authorList>
            <person name="Vanwijnsberghe S."/>
        </authorList>
    </citation>
    <scope>NUCLEOTIDE SEQUENCE [LARGE SCALE GENOMIC DNA]</scope>
    <source>
        <strain evidence="4 5">LMG 32171</strain>
    </source>
</reference>
<keyword evidence="5" id="KW-1185">Reference proteome</keyword>
<evidence type="ECO:0000313" key="4">
    <source>
        <dbReference type="EMBL" id="CAG4910744.1"/>
    </source>
</evidence>